<dbReference type="GO" id="GO:0005737">
    <property type="term" value="C:cytoplasm"/>
    <property type="evidence" value="ECO:0007669"/>
    <property type="project" value="EnsemblFungi"/>
</dbReference>
<dbReference type="RefSeq" id="XP_003685591.1">
    <property type="nucleotide sequence ID" value="XM_003685543.1"/>
</dbReference>
<feature type="region of interest" description="Disordered" evidence="6">
    <location>
        <begin position="11"/>
        <end position="37"/>
    </location>
</feature>
<evidence type="ECO:0000259" key="7">
    <source>
        <dbReference type="PROSITE" id="PS50888"/>
    </source>
</evidence>
<dbReference type="OrthoDB" id="690068at2759"/>
<evidence type="ECO:0000256" key="1">
    <source>
        <dbReference type="ARBA" id="ARBA00004123"/>
    </source>
</evidence>
<dbReference type="EMBL" id="HE612860">
    <property type="protein sequence ID" value="CCE63157.1"/>
    <property type="molecule type" value="Genomic_DNA"/>
</dbReference>
<evidence type="ECO:0000313" key="9">
    <source>
        <dbReference type="Proteomes" id="UP000005666"/>
    </source>
</evidence>
<evidence type="ECO:0000256" key="5">
    <source>
        <dbReference type="ARBA" id="ARBA00023242"/>
    </source>
</evidence>
<sequence length="484" mass="54165">MDQNLINQYLNNKQHHDKQLGAENNSSYNENTPSDDIENASYNLISDMNYMARDKTDNVHNRGLEANNANSFNLENMGGETRFLDDIFANSNGNDVSEIFNSMNHQNSISNNDRIMRSNLDQYNDNIDNIPGIETTDFLFAKEAMQPGIDLASSLGSSIHSDINSGSYQPQAFSYNGSGINTSNNSFNVNNTSNLNSMRSLSTSLRTGNYLSSSLRQPSLINPDYNNAMTPSSVNSISKFEATISPGVSGSSSAAPSSSVPNKMVSHMSAEEKRKRKREFHNAVERRRRELIKEKIKELGKLVPPSLFMYDAATGKKIKANKGTILYKTVEYLEFLKNVVEAQHYRKKKLLLKLQELNHVNETDKSLFDNSNEVKLEVDDNSMTFSTEKIIDARVTSNANPHLEKFILEADHNLYPGEASLQQPANTAQYQQYQQSQSDDFANDNLNQYLSGALIEAEDNAQLTYNVGQDGTTPADYLLEFDAI</sequence>
<dbReference type="GO" id="GO:0045944">
    <property type="term" value="P:positive regulation of transcription by RNA polymerase II"/>
    <property type="evidence" value="ECO:0007669"/>
    <property type="project" value="EnsemblFungi"/>
</dbReference>
<dbReference type="InterPro" id="IPR036638">
    <property type="entry name" value="HLH_DNA-bd_sf"/>
</dbReference>
<dbReference type="GO" id="GO:0061629">
    <property type="term" value="F:RNA polymerase II-specific DNA-binding transcription factor binding"/>
    <property type="evidence" value="ECO:0007669"/>
    <property type="project" value="EnsemblFungi"/>
</dbReference>
<dbReference type="GO" id="GO:0000978">
    <property type="term" value="F:RNA polymerase II cis-regulatory region sequence-specific DNA binding"/>
    <property type="evidence" value="ECO:0007669"/>
    <property type="project" value="TreeGrafter"/>
</dbReference>
<proteinExistence type="predicted"/>
<dbReference type="Proteomes" id="UP000005666">
    <property type="component" value="Chromosome 5"/>
</dbReference>
<dbReference type="STRING" id="1071381.G8BTC9"/>
<gene>
    <name evidence="8" type="primary">TPHA0E00620</name>
    <name evidence="8" type="ordered locus">TPHA_0E00620</name>
</gene>
<keyword evidence="2" id="KW-0805">Transcription regulation</keyword>
<evidence type="ECO:0000256" key="4">
    <source>
        <dbReference type="ARBA" id="ARBA00023163"/>
    </source>
</evidence>
<dbReference type="GO" id="GO:0005667">
    <property type="term" value="C:transcription regulator complex"/>
    <property type="evidence" value="ECO:0007669"/>
    <property type="project" value="EnsemblFungi"/>
</dbReference>
<keyword evidence="4" id="KW-0804">Transcription</keyword>
<keyword evidence="5" id="KW-0539">Nucleus</keyword>
<dbReference type="AlphaFoldDB" id="G8BTC9"/>
<dbReference type="HOGENOM" id="CLU_043302_0_0_1"/>
<dbReference type="Pfam" id="PF00010">
    <property type="entry name" value="HLH"/>
    <property type="match status" value="1"/>
</dbReference>
<keyword evidence="9" id="KW-1185">Reference proteome</keyword>
<dbReference type="PANTHER" id="PTHR45776:SF2">
    <property type="entry name" value="MIP04163P"/>
    <property type="match status" value="1"/>
</dbReference>
<dbReference type="GO" id="GO:0071400">
    <property type="term" value="P:cellular response to oleic acid"/>
    <property type="evidence" value="ECO:0007669"/>
    <property type="project" value="EnsemblFungi"/>
</dbReference>
<dbReference type="GO" id="GO:0000981">
    <property type="term" value="F:DNA-binding transcription factor activity, RNA polymerase II-specific"/>
    <property type="evidence" value="ECO:0007669"/>
    <property type="project" value="EnsemblFungi"/>
</dbReference>
<protein>
    <recommendedName>
        <fullName evidence="7">BHLH domain-containing protein</fullName>
    </recommendedName>
</protein>
<dbReference type="InterPro" id="IPR011598">
    <property type="entry name" value="bHLH_dom"/>
</dbReference>
<dbReference type="GO" id="GO:0046983">
    <property type="term" value="F:protein dimerization activity"/>
    <property type="evidence" value="ECO:0007669"/>
    <property type="project" value="InterPro"/>
</dbReference>
<dbReference type="SMART" id="SM00353">
    <property type="entry name" value="HLH"/>
    <property type="match status" value="1"/>
</dbReference>
<dbReference type="GO" id="GO:0016559">
    <property type="term" value="P:peroxisome fission"/>
    <property type="evidence" value="ECO:0007669"/>
    <property type="project" value="EnsemblFungi"/>
</dbReference>
<evidence type="ECO:0000313" key="8">
    <source>
        <dbReference type="EMBL" id="CCE63157.1"/>
    </source>
</evidence>
<dbReference type="KEGG" id="tpf:TPHA_0E00620"/>
<dbReference type="Gene3D" id="4.10.280.10">
    <property type="entry name" value="Helix-loop-helix DNA-binding domain"/>
    <property type="match status" value="1"/>
</dbReference>
<name>G8BTC9_TETPH</name>
<feature type="compositionally biased region" description="Low complexity" evidence="6">
    <location>
        <begin position="248"/>
        <end position="260"/>
    </location>
</feature>
<dbReference type="eggNOG" id="KOG1318">
    <property type="taxonomic scope" value="Eukaryota"/>
</dbReference>
<organism evidence="8 9">
    <name type="scientific">Tetrapisispora phaffii (strain ATCC 24235 / CBS 4417 / NBRC 1672 / NRRL Y-8282 / UCD 70-5)</name>
    <name type="common">Yeast</name>
    <name type="synonym">Fabospora phaffii</name>
    <dbReference type="NCBI Taxonomy" id="1071381"/>
    <lineage>
        <taxon>Eukaryota</taxon>
        <taxon>Fungi</taxon>
        <taxon>Dikarya</taxon>
        <taxon>Ascomycota</taxon>
        <taxon>Saccharomycotina</taxon>
        <taxon>Saccharomycetes</taxon>
        <taxon>Saccharomycetales</taxon>
        <taxon>Saccharomycetaceae</taxon>
        <taxon>Tetrapisispora</taxon>
    </lineage>
</organism>
<accession>G8BTC9</accession>
<evidence type="ECO:0000256" key="3">
    <source>
        <dbReference type="ARBA" id="ARBA00023125"/>
    </source>
</evidence>
<evidence type="ECO:0000256" key="6">
    <source>
        <dbReference type="SAM" id="MobiDB-lite"/>
    </source>
</evidence>
<dbReference type="CDD" id="cd11387">
    <property type="entry name" value="bHLHzip_USF_MITF"/>
    <property type="match status" value="1"/>
</dbReference>
<reference evidence="8 9" key="1">
    <citation type="journal article" date="2011" name="Proc. Natl. Acad. Sci. U.S.A.">
        <title>Evolutionary erosion of yeast sex chromosomes by mating-type switching accidents.</title>
        <authorList>
            <person name="Gordon J.L."/>
            <person name="Armisen D."/>
            <person name="Proux-Wera E."/>
            <person name="Oheigeartaigh S.S."/>
            <person name="Byrne K.P."/>
            <person name="Wolfe K.H."/>
        </authorList>
    </citation>
    <scope>NUCLEOTIDE SEQUENCE [LARGE SCALE GENOMIC DNA]</scope>
    <source>
        <strain evidence="9">ATCC 24235 / CBS 4417 / NBRC 1672 / NRRL Y-8282 / UCD 70-5</strain>
    </source>
</reference>
<comment type="subcellular location">
    <subcellularLocation>
        <location evidence="1">Nucleus</location>
    </subcellularLocation>
</comment>
<feature type="domain" description="BHLH" evidence="7">
    <location>
        <begin position="276"/>
        <end position="336"/>
    </location>
</feature>
<dbReference type="SUPFAM" id="SSF47459">
    <property type="entry name" value="HLH, helix-loop-helix DNA-binding domain"/>
    <property type="match status" value="1"/>
</dbReference>
<dbReference type="GO" id="GO:0031930">
    <property type="term" value="P:mitochondria-nucleus signaling pathway"/>
    <property type="evidence" value="ECO:0007669"/>
    <property type="project" value="EnsemblFungi"/>
</dbReference>
<dbReference type="GeneID" id="11531311"/>
<keyword evidence="3" id="KW-0238">DNA-binding</keyword>
<feature type="compositionally biased region" description="Polar residues" evidence="6">
    <location>
        <begin position="22"/>
        <end position="32"/>
    </location>
</feature>
<dbReference type="GO" id="GO:0005634">
    <property type="term" value="C:nucleus"/>
    <property type="evidence" value="ECO:0007669"/>
    <property type="project" value="UniProtKB-SubCell"/>
</dbReference>
<evidence type="ECO:0000256" key="2">
    <source>
        <dbReference type="ARBA" id="ARBA00023015"/>
    </source>
</evidence>
<dbReference type="PROSITE" id="PS50888">
    <property type="entry name" value="BHLH"/>
    <property type="match status" value="1"/>
</dbReference>
<feature type="region of interest" description="Disordered" evidence="6">
    <location>
        <begin position="248"/>
        <end position="282"/>
    </location>
</feature>
<dbReference type="OMA" id="DDAMFNY"/>
<dbReference type="GO" id="GO:0000422">
    <property type="term" value="P:autophagy of mitochondrion"/>
    <property type="evidence" value="ECO:0007669"/>
    <property type="project" value="EnsemblFungi"/>
</dbReference>
<dbReference type="PANTHER" id="PTHR45776">
    <property type="entry name" value="MIP04163P"/>
    <property type="match status" value="1"/>
</dbReference>